<sequence length="226" mass="26446">MSSGVNARESENAMCKTVKYLYDPNSGAKAMRIGYELLQQDKRVAFILTKSMFIMGYEWKTIKKGFFRYKYRLGELYCVAYINTVEAGISFEKTNHFDAVIGITNIVTPVNVEAFIQMMFQIYDCKKRILSLYYQKNSNELFCLPGYKNIHAELENVTPNDLPTAIKEHHEWDKNIVSYKFDQSPAIILYLKVEHQKCFFFKETDFEAAVTFRNLDPEEAENFKFD</sequence>
<accession>A0A9W4WUD7</accession>
<dbReference type="AlphaFoldDB" id="A0A9W4WUD7"/>
<protein>
    <submittedName>
        <fullName evidence="1">18278_t:CDS:1</fullName>
    </submittedName>
</protein>
<comment type="caution">
    <text evidence="1">The sequence shown here is derived from an EMBL/GenBank/DDBJ whole genome shotgun (WGS) entry which is preliminary data.</text>
</comment>
<evidence type="ECO:0000313" key="1">
    <source>
        <dbReference type="EMBL" id="CAI2179600.1"/>
    </source>
</evidence>
<name>A0A9W4WUD7_9GLOM</name>
<organism evidence="1 2">
    <name type="scientific">Funneliformis geosporum</name>
    <dbReference type="NCBI Taxonomy" id="1117311"/>
    <lineage>
        <taxon>Eukaryota</taxon>
        <taxon>Fungi</taxon>
        <taxon>Fungi incertae sedis</taxon>
        <taxon>Mucoromycota</taxon>
        <taxon>Glomeromycotina</taxon>
        <taxon>Glomeromycetes</taxon>
        <taxon>Glomerales</taxon>
        <taxon>Glomeraceae</taxon>
        <taxon>Funneliformis</taxon>
    </lineage>
</organism>
<dbReference type="EMBL" id="CAMKVN010002111">
    <property type="protein sequence ID" value="CAI2179600.1"/>
    <property type="molecule type" value="Genomic_DNA"/>
</dbReference>
<proteinExistence type="predicted"/>
<dbReference type="OrthoDB" id="2416777at2759"/>
<evidence type="ECO:0000313" key="2">
    <source>
        <dbReference type="Proteomes" id="UP001153678"/>
    </source>
</evidence>
<reference evidence="1" key="1">
    <citation type="submission" date="2022-08" db="EMBL/GenBank/DDBJ databases">
        <authorList>
            <person name="Kallberg Y."/>
            <person name="Tangrot J."/>
            <person name="Rosling A."/>
        </authorList>
    </citation>
    <scope>NUCLEOTIDE SEQUENCE</scope>
    <source>
        <strain evidence="1">Wild A</strain>
    </source>
</reference>
<gene>
    <name evidence="1" type="ORF">FWILDA_LOCUS9170</name>
</gene>
<keyword evidence="2" id="KW-1185">Reference proteome</keyword>
<dbReference type="Proteomes" id="UP001153678">
    <property type="component" value="Unassembled WGS sequence"/>
</dbReference>